<evidence type="ECO:0000313" key="2">
    <source>
        <dbReference type="Proteomes" id="UP000176329"/>
    </source>
</evidence>
<comment type="caution">
    <text evidence="1">The sequence shown here is derived from an EMBL/GenBank/DDBJ whole genome shotgun (WGS) entry which is preliminary data.</text>
</comment>
<evidence type="ECO:0000313" key="1">
    <source>
        <dbReference type="EMBL" id="OGH62911.1"/>
    </source>
</evidence>
<dbReference type="AlphaFoldDB" id="A0A1F6LU49"/>
<dbReference type="EMBL" id="MFPV01000009">
    <property type="protein sequence ID" value="OGH62911.1"/>
    <property type="molecule type" value="Genomic_DNA"/>
</dbReference>
<reference evidence="1 2" key="1">
    <citation type="journal article" date="2016" name="Nat. Commun.">
        <title>Thousands of microbial genomes shed light on interconnected biogeochemical processes in an aquifer system.</title>
        <authorList>
            <person name="Anantharaman K."/>
            <person name="Brown C.T."/>
            <person name="Hug L.A."/>
            <person name="Sharon I."/>
            <person name="Castelle C.J."/>
            <person name="Probst A.J."/>
            <person name="Thomas B.C."/>
            <person name="Singh A."/>
            <person name="Wilkins M.J."/>
            <person name="Karaoz U."/>
            <person name="Brodie E.L."/>
            <person name="Williams K.H."/>
            <person name="Hubbard S.S."/>
            <person name="Banfield J.F."/>
        </authorList>
    </citation>
    <scope>NUCLEOTIDE SEQUENCE [LARGE SCALE GENOMIC DNA]</scope>
</reference>
<dbReference type="Proteomes" id="UP000176329">
    <property type="component" value="Unassembled WGS sequence"/>
</dbReference>
<sequence>MPPRRKKRASVQEGMQLIQQCPLCEAAYEPLEIKVVDERDNMHLVFVTCRKCSHSVVALIMNQVNGMSSMGLITDAEPEDLGRLKRTETVSWDDCIAWHNFLKEDQLSKETFLN</sequence>
<organism evidence="1 2">
    <name type="scientific">Candidatus Magasanikbacteria bacterium RIFCSPHIGHO2_01_FULL_50_8</name>
    <dbReference type="NCBI Taxonomy" id="1798674"/>
    <lineage>
        <taxon>Bacteria</taxon>
        <taxon>Candidatus Magasanikiibacteriota</taxon>
    </lineage>
</organism>
<name>A0A1F6LU49_9BACT</name>
<accession>A0A1F6LU49</accession>
<proteinExistence type="predicted"/>
<gene>
    <name evidence="1" type="ORF">A2848_03060</name>
</gene>
<protein>
    <submittedName>
        <fullName evidence="1">Uncharacterized protein</fullName>
    </submittedName>
</protein>